<sequence>MINDTLGNLAFTCKPGRILLITAIVVFILFTAASVFICFTTILPIDGVHFSGDVFIIYKTIALLMGIGILLLSVAIYLSKKPIFSLYQNGIVSSFNAVEKKLYFDEIKDIYPYTSGKKLFMPNNIMFRGSDQDSWQVISPDYSNNIEALDFIIDQHASQYTPKIVEQLKNGEEVTFHYMNLQQKLLNQFFVVSNKSFQNIDSKSFRLFKDKIIKDDNVYHFDDFRRITLNTILNTINFINYEGKIVLSFTHTLIFSRNTFMDAIREFNKEKVEF</sequence>
<reference evidence="2 3" key="1">
    <citation type="submission" date="2021-03" db="EMBL/GenBank/DDBJ databases">
        <title>Flavobacterium kribbensis sp. nov, an endophytic bacteria, isolated from soybean.</title>
        <authorList>
            <person name="Lee J."/>
            <person name="Seo J."/>
        </authorList>
    </citation>
    <scope>NUCLEOTIDE SEQUENCE [LARGE SCALE GENOMIC DNA]</scope>
    <source>
        <strain evidence="2 3">BB8</strain>
    </source>
</reference>
<dbReference type="Proteomes" id="UP000663440">
    <property type="component" value="Chromosome"/>
</dbReference>
<keyword evidence="1" id="KW-0472">Membrane</keyword>
<keyword evidence="1" id="KW-1133">Transmembrane helix</keyword>
<dbReference type="EMBL" id="CP071448">
    <property type="protein sequence ID" value="QSW89925.1"/>
    <property type="molecule type" value="Genomic_DNA"/>
</dbReference>
<gene>
    <name evidence="2" type="ORF">J0383_03690</name>
</gene>
<evidence type="ECO:0000313" key="2">
    <source>
        <dbReference type="EMBL" id="QSW89925.1"/>
    </source>
</evidence>
<feature type="transmembrane region" description="Helical" evidence="1">
    <location>
        <begin position="55"/>
        <end position="78"/>
    </location>
</feature>
<name>A0ABX7QFS5_9FLAO</name>
<proteinExistence type="predicted"/>
<dbReference type="RefSeq" id="WP_207297101.1">
    <property type="nucleotide sequence ID" value="NZ_CP071448.1"/>
</dbReference>
<evidence type="ECO:0000313" key="3">
    <source>
        <dbReference type="Proteomes" id="UP000663440"/>
    </source>
</evidence>
<feature type="transmembrane region" description="Helical" evidence="1">
    <location>
        <begin position="18"/>
        <end position="43"/>
    </location>
</feature>
<evidence type="ECO:0000256" key="1">
    <source>
        <dbReference type="SAM" id="Phobius"/>
    </source>
</evidence>
<keyword evidence="1" id="KW-0812">Transmembrane</keyword>
<accession>A0ABX7QFS5</accession>
<keyword evidence="3" id="KW-1185">Reference proteome</keyword>
<protein>
    <submittedName>
        <fullName evidence="2">Uncharacterized protein</fullName>
    </submittedName>
</protein>
<organism evidence="2 3">
    <name type="scientific">Flavobacterium endoglycinae</name>
    <dbReference type="NCBI Taxonomy" id="2816357"/>
    <lineage>
        <taxon>Bacteria</taxon>
        <taxon>Pseudomonadati</taxon>
        <taxon>Bacteroidota</taxon>
        <taxon>Flavobacteriia</taxon>
        <taxon>Flavobacteriales</taxon>
        <taxon>Flavobacteriaceae</taxon>
        <taxon>Flavobacterium</taxon>
    </lineage>
</organism>